<feature type="transmembrane region" description="Helical" evidence="8">
    <location>
        <begin position="461"/>
        <end position="481"/>
    </location>
</feature>
<dbReference type="InterPro" id="IPR011701">
    <property type="entry name" value="MFS"/>
</dbReference>
<feature type="domain" description="Major facilitator superfamily (MFS) profile" evidence="9">
    <location>
        <begin position="82"/>
        <end position="485"/>
    </location>
</feature>
<keyword evidence="5 8" id="KW-1133">Transmembrane helix</keyword>
<reference evidence="10" key="1">
    <citation type="submission" date="2023-02" db="EMBL/GenBank/DDBJ databases">
        <title>Identification and recombinant expression of a fungal hydrolase from Papiliotrema laurentii that hydrolyzes apple cutin and clears colloidal polyester polyurethane.</title>
        <authorList>
            <consortium name="DOE Joint Genome Institute"/>
            <person name="Roman V.A."/>
            <person name="Bojanowski C."/>
            <person name="Crable B.R."/>
            <person name="Wagner D.N."/>
            <person name="Hung C.S."/>
            <person name="Nadeau L.J."/>
            <person name="Schratz L."/>
            <person name="Haridas S."/>
            <person name="Pangilinan J."/>
            <person name="Lipzen A."/>
            <person name="Na H."/>
            <person name="Yan M."/>
            <person name="Ng V."/>
            <person name="Grigoriev I.V."/>
            <person name="Spatafora J.W."/>
            <person name="Barlow D."/>
            <person name="Biffinger J."/>
            <person name="Kelley-Loughnane N."/>
            <person name="Varaljay V.A."/>
            <person name="Crookes-Goodson W.J."/>
        </authorList>
    </citation>
    <scope>NUCLEOTIDE SEQUENCE</scope>
    <source>
        <strain evidence="10">5307AH</strain>
    </source>
</reference>
<feature type="transmembrane region" description="Helical" evidence="8">
    <location>
        <begin position="115"/>
        <end position="138"/>
    </location>
</feature>
<dbReference type="GO" id="GO:0022857">
    <property type="term" value="F:transmembrane transporter activity"/>
    <property type="evidence" value="ECO:0007669"/>
    <property type="project" value="InterPro"/>
</dbReference>
<accession>A0AAD9FUN7</accession>
<evidence type="ECO:0000313" key="11">
    <source>
        <dbReference type="Proteomes" id="UP001182556"/>
    </source>
</evidence>
<evidence type="ECO:0000256" key="2">
    <source>
        <dbReference type="ARBA" id="ARBA00008335"/>
    </source>
</evidence>
<sequence>MSSHAELEPETPLEKIASNTVPTGHQPSSKNATAPIEPHTAEGPTLMAEAEGLVPEERKSAFVFKRLRRDLPLPSARMILVMTLTMYLSMFLAGWNDASQGPLLPSLQRIYNVDYLVISILWIMNFVGFLTAGLTNVVIADRLGFGIAAPFGAFMQAFAYILICWQPPYPLFLIAYIFNGFGLGLQDAQVNSMVTRFPNANAKMFILHAMYGVGATVSPLVSTEFVKRVPRVTLYYAVSLGLAIFTATCLILVFRFRTEDQVVGRRQALPASQEPIPMGEVVTETTVDEKRGDGGSGDKMKRIMRTPAAHFMAFYLAVYVGIEVTLGGWITTFLIDERGGNDNAGYVTTGYFGGIALGRVILIPVTTWLGKHNSIYIYSIICIVLEVVIWTVHDLVTNAVLYAIIGILLGPMYPVVMMVIIDVLPPELQAGTIGWCASLGQAGSAIMPFITGGLANRYGVWILQPLLVAFLGFSLVLWAFVPRPKGWIR</sequence>
<gene>
    <name evidence="10" type="ORF">DB88DRAFT_481785</name>
</gene>
<evidence type="ECO:0000256" key="5">
    <source>
        <dbReference type="ARBA" id="ARBA00022989"/>
    </source>
</evidence>
<feature type="transmembrane region" description="Helical" evidence="8">
    <location>
        <begin position="433"/>
        <end position="455"/>
    </location>
</feature>
<comment type="caution">
    <text evidence="10">The sequence shown here is derived from an EMBL/GenBank/DDBJ whole genome shotgun (WGS) entry which is preliminary data.</text>
</comment>
<dbReference type="InterPro" id="IPR051788">
    <property type="entry name" value="MFS_Transporter"/>
</dbReference>
<evidence type="ECO:0000313" key="10">
    <source>
        <dbReference type="EMBL" id="KAK1926428.1"/>
    </source>
</evidence>
<keyword evidence="4 8" id="KW-0812">Transmembrane</keyword>
<dbReference type="GO" id="GO:0012505">
    <property type="term" value="C:endomembrane system"/>
    <property type="evidence" value="ECO:0007669"/>
    <property type="project" value="UniProtKB-SubCell"/>
</dbReference>
<dbReference type="Gene3D" id="1.20.1250.20">
    <property type="entry name" value="MFS general substrate transporter like domains"/>
    <property type="match status" value="1"/>
</dbReference>
<feature type="region of interest" description="Disordered" evidence="7">
    <location>
        <begin position="1"/>
        <end position="40"/>
    </location>
</feature>
<dbReference type="PANTHER" id="PTHR23514:SF3">
    <property type="entry name" value="BYPASS OF STOP CODON PROTEIN 6"/>
    <property type="match status" value="1"/>
</dbReference>
<dbReference type="PROSITE" id="PS50850">
    <property type="entry name" value="MFS"/>
    <property type="match status" value="1"/>
</dbReference>
<feature type="transmembrane region" description="Helical" evidence="8">
    <location>
        <begin position="234"/>
        <end position="256"/>
    </location>
</feature>
<name>A0AAD9FUN7_PAPLA</name>
<dbReference type="AlphaFoldDB" id="A0AAD9FUN7"/>
<evidence type="ECO:0000259" key="9">
    <source>
        <dbReference type="PROSITE" id="PS50850"/>
    </source>
</evidence>
<protein>
    <submittedName>
        <fullName evidence="10">Major facilitator superfamily domain-containing protein</fullName>
    </submittedName>
</protein>
<feature type="transmembrane region" description="Helical" evidence="8">
    <location>
        <begin position="399"/>
        <end position="421"/>
    </location>
</feature>
<dbReference type="SUPFAM" id="SSF103473">
    <property type="entry name" value="MFS general substrate transporter"/>
    <property type="match status" value="1"/>
</dbReference>
<evidence type="ECO:0000256" key="4">
    <source>
        <dbReference type="ARBA" id="ARBA00022692"/>
    </source>
</evidence>
<evidence type="ECO:0000256" key="3">
    <source>
        <dbReference type="ARBA" id="ARBA00022448"/>
    </source>
</evidence>
<evidence type="ECO:0000256" key="6">
    <source>
        <dbReference type="ARBA" id="ARBA00023136"/>
    </source>
</evidence>
<feature type="transmembrane region" description="Helical" evidence="8">
    <location>
        <begin position="375"/>
        <end position="393"/>
    </location>
</feature>
<feature type="transmembrane region" description="Helical" evidence="8">
    <location>
        <begin position="308"/>
        <end position="330"/>
    </location>
</feature>
<dbReference type="Proteomes" id="UP001182556">
    <property type="component" value="Unassembled WGS sequence"/>
</dbReference>
<feature type="transmembrane region" description="Helical" evidence="8">
    <location>
        <begin position="205"/>
        <end position="222"/>
    </location>
</feature>
<feature type="transmembrane region" description="Helical" evidence="8">
    <location>
        <begin position="169"/>
        <end position="185"/>
    </location>
</feature>
<dbReference type="GO" id="GO:0016020">
    <property type="term" value="C:membrane"/>
    <property type="evidence" value="ECO:0007669"/>
    <property type="project" value="TreeGrafter"/>
</dbReference>
<feature type="compositionally biased region" description="Polar residues" evidence="7">
    <location>
        <begin position="17"/>
        <end position="32"/>
    </location>
</feature>
<organism evidence="10 11">
    <name type="scientific">Papiliotrema laurentii</name>
    <name type="common">Cryptococcus laurentii</name>
    <dbReference type="NCBI Taxonomy" id="5418"/>
    <lineage>
        <taxon>Eukaryota</taxon>
        <taxon>Fungi</taxon>
        <taxon>Dikarya</taxon>
        <taxon>Basidiomycota</taxon>
        <taxon>Agaricomycotina</taxon>
        <taxon>Tremellomycetes</taxon>
        <taxon>Tremellales</taxon>
        <taxon>Rhynchogastremaceae</taxon>
        <taxon>Papiliotrema</taxon>
    </lineage>
</organism>
<comment type="similarity">
    <text evidence="2">Belongs to the major facilitator superfamily.</text>
</comment>
<keyword evidence="6 8" id="KW-0472">Membrane</keyword>
<dbReference type="InterPro" id="IPR020846">
    <property type="entry name" value="MFS_dom"/>
</dbReference>
<keyword evidence="3" id="KW-0813">Transport</keyword>
<dbReference type="FunFam" id="1.20.1250.20:FF:000555">
    <property type="entry name" value="MFS transporter, putative (AFU_orthologue AFUA_8G05090)"/>
    <property type="match status" value="1"/>
</dbReference>
<dbReference type="PANTHER" id="PTHR23514">
    <property type="entry name" value="BYPASS OF STOP CODON PROTEIN 6"/>
    <property type="match status" value="1"/>
</dbReference>
<feature type="transmembrane region" description="Helical" evidence="8">
    <location>
        <begin position="75"/>
        <end position="95"/>
    </location>
</feature>
<keyword evidence="11" id="KW-1185">Reference proteome</keyword>
<proteinExistence type="inferred from homology"/>
<dbReference type="EMBL" id="JAODAN010000002">
    <property type="protein sequence ID" value="KAK1926428.1"/>
    <property type="molecule type" value="Genomic_DNA"/>
</dbReference>
<feature type="transmembrane region" description="Helical" evidence="8">
    <location>
        <begin position="350"/>
        <end position="368"/>
    </location>
</feature>
<evidence type="ECO:0000256" key="8">
    <source>
        <dbReference type="SAM" id="Phobius"/>
    </source>
</evidence>
<feature type="transmembrane region" description="Helical" evidence="8">
    <location>
        <begin position="145"/>
        <end position="163"/>
    </location>
</feature>
<evidence type="ECO:0000256" key="1">
    <source>
        <dbReference type="ARBA" id="ARBA00004127"/>
    </source>
</evidence>
<evidence type="ECO:0000256" key="7">
    <source>
        <dbReference type="SAM" id="MobiDB-lite"/>
    </source>
</evidence>
<comment type="subcellular location">
    <subcellularLocation>
        <location evidence="1">Endomembrane system</location>
        <topology evidence="1">Multi-pass membrane protein</topology>
    </subcellularLocation>
</comment>
<dbReference type="InterPro" id="IPR036259">
    <property type="entry name" value="MFS_trans_sf"/>
</dbReference>
<dbReference type="Pfam" id="PF07690">
    <property type="entry name" value="MFS_1"/>
    <property type="match status" value="1"/>
</dbReference>